<gene>
    <name evidence="3" type="ORF">L21SP2_2020</name>
</gene>
<protein>
    <submittedName>
        <fullName evidence="3">BioD-like N-terminal domain of phosphotransacetylase</fullName>
    </submittedName>
</protein>
<proteinExistence type="predicted"/>
<evidence type="ECO:0000313" key="4">
    <source>
        <dbReference type="Proteomes" id="UP000018680"/>
    </source>
</evidence>
<dbReference type="RefSeq" id="WP_024268308.1">
    <property type="nucleotide sequence ID" value="NC_023035.1"/>
</dbReference>
<name>V5WJP4_9SPIO</name>
<reference evidence="3 4" key="1">
    <citation type="journal article" date="2015" name="Stand. Genomic Sci.">
        <title>Complete genome sequence and description of Salinispira pacifica gen. nov., sp. nov., a novel spirochaete isolated form a hypersaline microbial mat.</title>
        <authorList>
            <person name="Ben Hania W."/>
            <person name="Joseph M."/>
            <person name="Schumann P."/>
            <person name="Bunk B."/>
            <person name="Fiebig A."/>
            <person name="Sproer C."/>
            <person name="Klenk H.P."/>
            <person name="Fardeau M.L."/>
            <person name="Spring S."/>
        </authorList>
    </citation>
    <scope>NUCLEOTIDE SEQUENCE [LARGE SCALE GENOMIC DNA]</scope>
    <source>
        <strain evidence="3 4">L21-RPul-D2</strain>
    </source>
</reference>
<evidence type="ECO:0000256" key="1">
    <source>
        <dbReference type="ARBA" id="ARBA00011643"/>
    </source>
</evidence>
<dbReference type="EMBL" id="CP006939">
    <property type="protein sequence ID" value="AHC15391.1"/>
    <property type="molecule type" value="Genomic_DNA"/>
</dbReference>
<organism evidence="3 4">
    <name type="scientific">Salinispira pacifica</name>
    <dbReference type="NCBI Taxonomy" id="1307761"/>
    <lineage>
        <taxon>Bacteria</taxon>
        <taxon>Pseudomonadati</taxon>
        <taxon>Spirochaetota</taxon>
        <taxon>Spirochaetia</taxon>
        <taxon>Spirochaetales</taxon>
        <taxon>Spirochaetaceae</taxon>
        <taxon>Salinispira</taxon>
    </lineage>
</organism>
<dbReference type="KEGG" id="slr:L21SP2_2020"/>
<evidence type="ECO:0000313" key="3">
    <source>
        <dbReference type="EMBL" id="AHC15391.1"/>
    </source>
</evidence>
<evidence type="ECO:0000256" key="2">
    <source>
        <dbReference type="ARBA" id="ARBA00022962"/>
    </source>
</evidence>
<dbReference type="CDD" id="cd03109">
    <property type="entry name" value="DTBS"/>
    <property type="match status" value="1"/>
</dbReference>
<dbReference type="AlphaFoldDB" id="V5WJP4"/>
<sequence>MKVIYVAGFRQHAGKTMTSLGIISQLKKFIPAEKIGYIKPVGQELVQLMDGRNVDKDATIIQRFALPNIDMSAVSPVRLGSGVTKSFLEQGDQSLVTAGFETDIVTAMEKLSDKTVVIAEGTGHLGVGGIVGLSNSRVSRLIDAEIVYLAGGGLGKTLDMLEVDFTYMRCTGAKVRGVIFNKLLPEKIGQMERLITPEYLTKRFGSPENTISIFGFLPSVDRLGKPSMEQLSQYFSVYEAAGDKDSEFWHVPSAGVSIISQSHENLLPSESIDPGDIVILSSMSRRRLRLILEDNARRPAEKRIAGLVLTSTKPAARLEDSMDMVRQYGVPALYVPDDTHSADEKVYKCIQNTKLQPYDEEKNSQIVDLFEKHFYTEAFLKAWNL</sequence>
<dbReference type="PANTHER" id="PTHR21343">
    <property type="entry name" value="DETHIOBIOTIN SYNTHETASE"/>
    <property type="match status" value="1"/>
</dbReference>
<dbReference type="InterPro" id="IPR027417">
    <property type="entry name" value="P-loop_NTPase"/>
</dbReference>
<dbReference type="HOGENOM" id="CLU_040984_1_0_12"/>
<dbReference type="eggNOG" id="COG0857">
    <property type="taxonomic scope" value="Bacteria"/>
</dbReference>
<dbReference type="PATRIC" id="fig|1307761.3.peg.2013"/>
<accession>V5WJP4</accession>
<dbReference type="InterPro" id="IPR028979">
    <property type="entry name" value="Ser_kin/Pase_Hpr-like_N_sf"/>
</dbReference>
<keyword evidence="4" id="KW-1185">Reference proteome</keyword>
<dbReference type="PANTHER" id="PTHR21343:SF8">
    <property type="entry name" value="DRTGG DOMAIN-CONTAINING PROTEIN"/>
    <property type="match status" value="1"/>
</dbReference>
<dbReference type="Gene3D" id="3.40.1390.20">
    <property type="entry name" value="HprK N-terminal domain-like"/>
    <property type="match status" value="1"/>
</dbReference>
<dbReference type="Proteomes" id="UP000018680">
    <property type="component" value="Chromosome"/>
</dbReference>
<comment type="subunit">
    <text evidence="1">Homohexamer.</text>
</comment>
<keyword evidence="2" id="KW-0315">Glutamine amidotransferase</keyword>
<dbReference type="Pfam" id="PF13500">
    <property type="entry name" value="AAA_26"/>
    <property type="match status" value="1"/>
</dbReference>
<dbReference type="OrthoDB" id="9808302at2"/>
<dbReference type="STRING" id="1307761.L21SP2_2020"/>
<dbReference type="SUPFAM" id="SSF52540">
    <property type="entry name" value="P-loop containing nucleoside triphosphate hydrolases"/>
    <property type="match status" value="1"/>
</dbReference>
<dbReference type="Gene3D" id="3.40.50.300">
    <property type="entry name" value="P-loop containing nucleotide triphosphate hydrolases"/>
    <property type="match status" value="1"/>
</dbReference>